<dbReference type="GO" id="GO:0006950">
    <property type="term" value="P:response to stress"/>
    <property type="evidence" value="ECO:0007669"/>
    <property type="project" value="UniProtKB-ARBA"/>
</dbReference>
<evidence type="ECO:0000256" key="8">
    <source>
        <dbReference type="SAM" id="MobiDB-lite"/>
    </source>
</evidence>
<dbReference type="PANTHER" id="PTHR23153:SF38">
    <property type="entry name" value="UBX DOMAIN-CONTAINING PROTEIN 6"/>
    <property type="match status" value="1"/>
</dbReference>
<organism evidence="10 11">
    <name type="scientific">Phoxinus phoxinus</name>
    <name type="common">Eurasian minnow</name>
    <dbReference type="NCBI Taxonomy" id="58324"/>
    <lineage>
        <taxon>Eukaryota</taxon>
        <taxon>Metazoa</taxon>
        <taxon>Chordata</taxon>
        <taxon>Craniata</taxon>
        <taxon>Vertebrata</taxon>
        <taxon>Euteleostomi</taxon>
        <taxon>Actinopterygii</taxon>
        <taxon>Neopterygii</taxon>
        <taxon>Teleostei</taxon>
        <taxon>Ostariophysi</taxon>
        <taxon>Cypriniformes</taxon>
        <taxon>Leuciscidae</taxon>
        <taxon>Phoxininae</taxon>
        <taxon>Phoxinus</taxon>
    </lineage>
</organism>
<gene>
    <name evidence="10" type="ORF">R3I93_017241</name>
</gene>
<keyword evidence="2" id="KW-0833">Ubl conjugation pathway</keyword>
<feature type="domain" description="UBX" evidence="9">
    <location>
        <begin position="330"/>
        <end position="406"/>
    </location>
</feature>
<reference evidence="10 11" key="1">
    <citation type="submission" date="2024-02" db="EMBL/GenBank/DDBJ databases">
        <title>Chromosome-level genome assembly of the Eurasian Minnow (Phoxinus phoxinus).</title>
        <authorList>
            <person name="Oriowo T.O."/>
            <person name="Martin S."/>
            <person name="Stange M."/>
            <person name="Chrysostomakis Y."/>
            <person name="Brown T."/>
            <person name="Winkler S."/>
            <person name="Kukowka S."/>
            <person name="Myers E.W."/>
            <person name="Bohne A."/>
        </authorList>
    </citation>
    <scope>NUCLEOTIDE SEQUENCE [LARGE SCALE GENOMIC DNA]</scope>
    <source>
        <strain evidence="10">ZFMK-TIS-60720</strain>
        <tissue evidence="10">Whole Organism</tissue>
    </source>
</reference>
<dbReference type="SUPFAM" id="SSF143503">
    <property type="entry name" value="PUG domain-like"/>
    <property type="match status" value="1"/>
</dbReference>
<dbReference type="GO" id="GO:0005737">
    <property type="term" value="C:cytoplasm"/>
    <property type="evidence" value="ECO:0007669"/>
    <property type="project" value="TreeGrafter"/>
</dbReference>
<dbReference type="InterPro" id="IPR042774">
    <property type="entry name" value="UBXN6_PUB"/>
</dbReference>
<evidence type="ECO:0000256" key="2">
    <source>
        <dbReference type="ARBA" id="ARBA00022786"/>
    </source>
</evidence>
<name>A0AAN9CJ28_9TELE</name>
<evidence type="ECO:0000256" key="7">
    <source>
        <dbReference type="ARBA" id="ARBA00075815"/>
    </source>
</evidence>
<evidence type="ECO:0000256" key="5">
    <source>
        <dbReference type="ARBA" id="ARBA00065525"/>
    </source>
</evidence>
<evidence type="ECO:0000259" key="9">
    <source>
        <dbReference type="PROSITE" id="PS50033"/>
    </source>
</evidence>
<dbReference type="Pfam" id="PF09409">
    <property type="entry name" value="PUB"/>
    <property type="match status" value="1"/>
</dbReference>
<dbReference type="InterPro" id="IPR018997">
    <property type="entry name" value="PUB_domain"/>
</dbReference>
<dbReference type="CDD" id="cd16119">
    <property type="entry name" value="UBX_UBXN6"/>
    <property type="match status" value="1"/>
</dbReference>
<evidence type="ECO:0000256" key="4">
    <source>
        <dbReference type="ARBA" id="ARBA00059509"/>
    </source>
</evidence>
<evidence type="ECO:0000313" key="11">
    <source>
        <dbReference type="Proteomes" id="UP001364617"/>
    </source>
</evidence>
<comment type="subunit">
    <text evidence="5">Interacts with VCP through the PUB domain (via C-terminus) and VIM motif (via N-terminus); the interaction is direct. Forms a ternary complex with CAV1 and VCP. Interacts with SYVN1. Interacts with HERPUD1. Interacts with VCPKMT. May interact with DERL1. Interacts with PLAA, VCP and YOD1; may form a complex involved in macroautophagy. Interacts with LMAN1.</text>
</comment>
<dbReference type="InterPro" id="IPR036339">
    <property type="entry name" value="PUB-like_dom_sf"/>
</dbReference>
<dbReference type="PANTHER" id="PTHR23153">
    <property type="entry name" value="UBX-RELATED"/>
    <property type="match status" value="1"/>
</dbReference>
<dbReference type="Pfam" id="PF00789">
    <property type="entry name" value="UBX"/>
    <property type="match status" value="1"/>
</dbReference>
<keyword evidence="3" id="KW-0472">Membrane</keyword>
<evidence type="ECO:0000256" key="6">
    <source>
        <dbReference type="ARBA" id="ARBA00070523"/>
    </source>
</evidence>
<comment type="function">
    <text evidence="4">May negatively regulate the ATPase activity of VCP, an ATP-driven segregase that associates with different cofactors to control a wide variety of cellular processes. As a cofactor of VCP, it may play a role in the transport of CAV1 to lysosomes for degradation. It may also play a role in endoplasmic reticulum-associated degradation (ERAD) of misfolded proteins. Together with VCP and other cofactors, it may play a role in macroautophagy, regulating for instance the clearance of damaged lysosomes.</text>
</comment>
<dbReference type="SMART" id="SM00166">
    <property type="entry name" value="UBX"/>
    <property type="match status" value="1"/>
</dbReference>
<proteinExistence type="predicted"/>
<protein>
    <recommendedName>
        <fullName evidence="6">UBX domain-containing protein 6</fullName>
    </recommendedName>
    <alternativeName>
        <fullName evidence="7">UBX domain-containing protein 1</fullName>
    </alternativeName>
</protein>
<dbReference type="CDD" id="cd10460">
    <property type="entry name" value="PUB_UBXD1"/>
    <property type="match status" value="1"/>
</dbReference>
<dbReference type="SMART" id="SM00580">
    <property type="entry name" value="PUG"/>
    <property type="match status" value="1"/>
</dbReference>
<dbReference type="SUPFAM" id="SSF54236">
    <property type="entry name" value="Ubiquitin-like"/>
    <property type="match status" value="1"/>
</dbReference>
<dbReference type="AlphaFoldDB" id="A0AAN9CJ28"/>
<dbReference type="EMBL" id="JAYKXH010000018">
    <property type="protein sequence ID" value="KAK7137111.1"/>
    <property type="molecule type" value="Genomic_DNA"/>
</dbReference>
<evidence type="ECO:0000313" key="10">
    <source>
        <dbReference type="EMBL" id="KAK7137111.1"/>
    </source>
</evidence>
<feature type="compositionally biased region" description="Low complexity" evidence="8">
    <location>
        <begin position="48"/>
        <end position="60"/>
    </location>
</feature>
<dbReference type="InterPro" id="IPR029071">
    <property type="entry name" value="Ubiquitin-like_domsf"/>
</dbReference>
<keyword evidence="11" id="KW-1185">Reference proteome</keyword>
<sequence>MKKFFEDIKKDMKFKSAGPGKKLTEESSSRPEASQAAHSKGASRKAPTKGAQMAGAAALARIEQQPRPKVQTSQDAIRNQVKRELEAEAAAVAASQKNTDIEGSGVPQKDPSCFSVAGVFFICPLTGKTLTKTEREMHIKEAILMRFSEDVMEASVMMIHTFNKDKEKVKAAIDIISKYIENICKNPTEEKYRKIKLSNKVFQEKVSVIEGSREYLQALGFESTALPVDGEDRTEEYLVLPPQEPDALEQIKVDLELLQKGEPIRAKLDRQPQVFRPSQNATNFELPPDFYNLTAEELKKEMQLKNEIVERNAMLRTKAMREKDEQRERRKHNYALLRVRLPDGNILQGTFLAWEKVTALYQFVRDSLENGWQPFELVVPGGQKLKDDEEFALNECNLAPAALLIFSWDAAVLSDIAAAGGKTDVLLKAALLENIKSMS</sequence>
<dbReference type="FunFam" id="3.10.20.90:FF:000185">
    <property type="entry name" value="UBX domain-containing protein 6"/>
    <property type="match status" value="1"/>
</dbReference>
<comment type="caution">
    <text evidence="10">The sequence shown here is derived from an EMBL/GenBank/DDBJ whole genome shotgun (WGS) entry which is preliminary data.</text>
</comment>
<dbReference type="Gene3D" id="1.20.58.2190">
    <property type="match status" value="1"/>
</dbReference>
<dbReference type="PROSITE" id="PS50033">
    <property type="entry name" value="UBX"/>
    <property type="match status" value="1"/>
</dbReference>
<feature type="compositionally biased region" description="Basic and acidic residues" evidence="8">
    <location>
        <begin position="1"/>
        <end position="14"/>
    </location>
</feature>
<dbReference type="Proteomes" id="UP001364617">
    <property type="component" value="Unassembled WGS sequence"/>
</dbReference>
<evidence type="ECO:0000256" key="3">
    <source>
        <dbReference type="ARBA" id="ARBA00023136"/>
    </source>
</evidence>
<feature type="region of interest" description="Disordered" evidence="8">
    <location>
        <begin position="1"/>
        <end position="76"/>
    </location>
</feature>
<evidence type="ECO:0000256" key="1">
    <source>
        <dbReference type="ARBA" id="ARBA00004170"/>
    </source>
</evidence>
<accession>A0AAN9CJ28</accession>
<dbReference type="GO" id="GO:0016020">
    <property type="term" value="C:membrane"/>
    <property type="evidence" value="ECO:0007669"/>
    <property type="project" value="UniProtKB-SubCell"/>
</dbReference>
<dbReference type="Gene3D" id="3.10.20.90">
    <property type="entry name" value="Phosphatidylinositol 3-kinase Catalytic Subunit, Chain A, domain 1"/>
    <property type="match status" value="1"/>
</dbReference>
<dbReference type="InterPro" id="IPR001012">
    <property type="entry name" value="UBX_dom"/>
</dbReference>
<comment type="subcellular location">
    <subcellularLocation>
        <location evidence="1">Membrane</location>
        <topology evidence="1">Peripheral membrane protein</topology>
    </subcellularLocation>
</comment>